<reference evidence="2 3" key="1">
    <citation type="journal article" date="2018" name="Mol. Biol. Evol.">
        <title>Broad Genomic Sampling Reveals a Smut Pathogenic Ancestry of the Fungal Clade Ustilaginomycotina.</title>
        <authorList>
            <person name="Kijpornyongpan T."/>
            <person name="Mondo S.J."/>
            <person name="Barry K."/>
            <person name="Sandor L."/>
            <person name="Lee J."/>
            <person name="Lipzen A."/>
            <person name="Pangilinan J."/>
            <person name="LaButti K."/>
            <person name="Hainaut M."/>
            <person name="Henrissat B."/>
            <person name="Grigoriev I.V."/>
            <person name="Spatafora J.W."/>
            <person name="Aime M.C."/>
        </authorList>
    </citation>
    <scope>NUCLEOTIDE SEQUENCE [LARGE SCALE GENOMIC DNA]</scope>
    <source>
        <strain evidence="2 3">MCA 3645</strain>
    </source>
</reference>
<dbReference type="AlphaFoldDB" id="A0A317XV45"/>
<organism evidence="2 3">
    <name type="scientific">Testicularia cyperi</name>
    <dbReference type="NCBI Taxonomy" id="1882483"/>
    <lineage>
        <taxon>Eukaryota</taxon>
        <taxon>Fungi</taxon>
        <taxon>Dikarya</taxon>
        <taxon>Basidiomycota</taxon>
        <taxon>Ustilaginomycotina</taxon>
        <taxon>Ustilaginomycetes</taxon>
        <taxon>Ustilaginales</taxon>
        <taxon>Anthracoideaceae</taxon>
        <taxon>Testicularia</taxon>
    </lineage>
</organism>
<evidence type="ECO:0000313" key="2">
    <source>
        <dbReference type="EMBL" id="PWZ01730.1"/>
    </source>
</evidence>
<evidence type="ECO:0000256" key="1">
    <source>
        <dbReference type="SAM" id="SignalP"/>
    </source>
</evidence>
<accession>A0A317XV45</accession>
<feature type="signal peptide" evidence="1">
    <location>
        <begin position="1"/>
        <end position="33"/>
    </location>
</feature>
<feature type="chain" id="PRO_5016327499" evidence="1">
    <location>
        <begin position="34"/>
        <end position="261"/>
    </location>
</feature>
<protein>
    <submittedName>
        <fullName evidence="2">Uncharacterized protein</fullName>
    </submittedName>
</protein>
<sequence length="261" mass="30306">MISLMRTILGTVAIYLFLAHILTLSVDGTEAHADPHVRSKRQSKTMDQALQIQEQHERIVSLRPQPAWSDESVSPDIGRAQTHLRALQAKLEKDYKQLMGEQYSNRVFAPKTQEELSEGINRMQDAYKGLHEGHPDHIPWHLSEINLLRSHHYRLYSDFGHVRRFGDPWNYHDHGPYPAQMLSQETFNHHSGPKIRAEFMNARVAIHLQEELNKSQSTYRGLPAYTNDLELLKSALDYHVARLQDAREEELFIDGFKKIRL</sequence>
<keyword evidence="1" id="KW-0732">Signal</keyword>
<name>A0A317XV45_9BASI</name>
<proteinExistence type="predicted"/>
<dbReference type="Proteomes" id="UP000246740">
    <property type="component" value="Unassembled WGS sequence"/>
</dbReference>
<dbReference type="InParanoid" id="A0A317XV45"/>
<dbReference type="EMBL" id="KZ819190">
    <property type="protein sequence ID" value="PWZ01730.1"/>
    <property type="molecule type" value="Genomic_DNA"/>
</dbReference>
<keyword evidence="3" id="KW-1185">Reference proteome</keyword>
<evidence type="ECO:0000313" key="3">
    <source>
        <dbReference type="Proteomes" id="UP000246740"/>
    </source>
</evidence>
<gene>
    <name evidence="2" type="ORF">BCV70DRAFT_79234</name>
</gene>
<dbReference type="OrthoDB" id="2556677at2759"/>